<comment type="caution">
    <text evidence="2">The sequence shown here is derived from an EMBL/GenBank/DDBJ whole genome shotgun (WGS) entry which is preliminary data.</text>
</comment>
<proteinExistence type="predicted"/>
<reference evidence="2 3" key="1">
    <citation type="submission" date="2019-06" db="EMBL/GenBank/DDBJ databases">
        <title>Sequencing the genomes of 1000 actinobacteria strains.</title>
        <authorList>
            <person name="Klenk H.-P."/>
        </authorList>
    </citation>
    <scope>NUCLEOTIDE SEQUENCE [LARGE SCALE GENOMIC DNA]</scope>
    <source>
        <strain evidence="2 3">DSM 41649</strain>
    </source>
</reference>
<dbReference type="EMBL" id="VIVR01000001">
    <property type="protein sequence ID" value="TWE16551.1"/>
    <property type="molecule type" value="Genomic_DNA"/>
</dbReference>
<dbReference type="RefSeq" id="WP_211785737.1">
    <property type="nucleotide sequence ID" value="NZ_BAAABR010000002.1"/>
</dbReference>
<evidence type="ECO:0000313" key="3">
    <source>
        <dbReference type="Proteomes" id="UP000318416"/>
    </source>
</evidence>
<keyword evidence="1" id="KW-0472">Membrane</keyword>
<feature type="transmembrane region" description="Helical" evidence="1">
    <location>
        <begin position="499"/>
        <end position="520"/>
    </location>
</feature>
<gene>
    <name evidence="2" type="ORF">FB465_1534</name>
</gene>
<keyword evidence="3" id="KW-1185">Reference proteome</keyword>
<name>A0A561ELQ7_9ACTN</name>
<keyword evidence="1" id="KW-1133">Transmembrane helix</keyword>
<evidence type="ECO:0000256" key="1">
    <source>
        <dbReference type="SAM" id="Phobius"/>
    </source>
</evidence>
<keyword evidence="1" id="KW-0812">Transmembrane</keyword>
<dbReference type="AlphaFoldDB" id="A0A561ELQ7"/>
<evidence type="ECO:0000313" key="2">
    <source>
        <dbReference type="EMBL" id="TWE16551.1"/>
    </source>
</evidence>
<accession>A0A561ELQ7</accession>
<sequence>MEQAPADWTATERGLWEAFREGRYYDLRTGDDAVDDVVAGPDWPAERTIRAEVLATLLLNGPGPAPARVTSLKLTGAYIAGSLRLAGATITQYVELTDCRFEKKVLISEARAQTLRLIRCLIPRIEASRLATEGDLHLARCVVPHGIRLTDAKIGTDLLLNQATIGGDQYGRALAADGITIHQDLEAERIHVFGEISLRTSRIGGRFSLRGAQLRAAGPDRYCLNMAHISVGNTLYLGGSLDGGWTDSRTIYGDGYGAAPVLAETPSTPFRAYGGVRMVDGKFENACLITHAEFHLSPLQELSLRRVQTPELRFTCHKPPGGKVSLSRAKVGNLVDAPHSWPRDGHVGLTGFTYESLRPERPFTVQERIAWLEDALGEYQPEPYEQLAAALRRDGRDEDAREVQHAKQRRRRSTLPLPGRLWGLLQDVTVGYGYRPGRAALWLVLAWALGTAYFSGHEPEPLKADEKPHWNPVLYALGKVLPVVNLGQDGWNPDRTGQYVAAALVVSGWVLATTVVAGATRMLQRG</sequence>
<dbReference type="Proteomes" id="UP000318416">
    <property type="component" value="Unassembled WGS sequence"/>
</dbReference>
<organism evidence="2 3">
    <name type="scientific">Kitasatospora atroaurantiaca</name>
    <dbReference type="NCBI Taxonomy" id="285545"/>
    <lineage>
        <taxon>Bacteria</taxon>
        <taxon>Bacillati</taxon>
        <taxon>Actinomycetota</taxon>
        <taxon>Actinomycetes</taxon>
        <taxon>Kitasatosporales</taxon>
        <taxon>Streptomycetaceae</taxon>
        <taxon>Kitasatospora</taxon>
    </lineage>
</organism>
<evidence type="ECO:0008006" key="4">
    <source>
        <dbReference type="Google" id="ProtNLM"/>
    </source>
</evidence>
<protein>
    <recommendedName>
        <fullName evidence="4">Oxidoreductase</fullName>
    </recommendedName>
</protein>